<dbReference type="KEGG" id="npi:G7071_06345"/>
<evidence type="ECO:0000313" key="4">
    <source>
        <dbReference type="Proteomes" id="UP000502035"/>
    </source>
</evidence>
<evidence type="ECO:0000256" key="2">
    <source>
        <dbReference type="SAM" id="SignalP"/>
    </source>
</evidence>
<dbReference type="RefSeq" id="WP_166316325.1">
    <property type="nucleotide sequence ID" value="NZ_CP049866.1"/>
</dbReference>
<dbReference type="EMBL" id="CP049866">
    <property type="protein sequence ID" value="QIK75105.1"/>
    <property type="molecule type" value="Genomic_DNA"/>
</dbReference>
<proteinExistence type="predicted"/>
<reference evidence="3 4" key="1">
    <citation type="submission" date="2020-03" db="EMBL/GenBank/DDBJ databases">
        <title>Nocardioides sp. nov., isolated from fish.</title>
        <authorList>
            <person name="Hyun D.-W."/>
            <person name="Bae J.-W."/>
        </authorList>
    </citation>
    <scope>NUCLEOTIDE SEQUENCE [LARGE SCALE GENOMIC DNA]</scope>
    <source>
        <strain evidence="3 4">HDW12A</strain>
    </source>
</reference>
<feature type="chain" id="PRO_5026238590" description="Tandem-95 repeat protein" evidence="2">
    <location>
        <begin position="35"/>
        <end position="513"/>
    </location>
</feature>
<dbReference type="Pfam" id="PF17963">
    <property type="entry name" value="Big_9"/>
    <property type="match status" value="1"/>
</dbReference>
<dbReference type="Proteomes" id="UP000502035">
    <property type="component" value="Chromosome"/>
</dbReference>
<name>A0A6G7YE78_9ACTN</name>
<protein>
    <recommendedName>
        <fullName evidence="5">Tandem-95 repeat protein</fullName>
    </recommendedName>
</protein>
<evidence type="ECO:0000256" key="1">
    <source>
        <dbReference type="SAM" id="MobiDB-lite"/>
    </source>
</evidence>
<organism evidence="3 4">
    <name type="scientific">Nocardioides piscis</name>
    <dbReference type="NCBI Taxonomy" id="2714938"/>
    <lineage>
        <taxon>Bacteria</taxon>
        <taxon>Bacillati</taxon>
        <taxon>Actinomycetota</taxon>
        <taxon>Actinomycetes</taxon>
        <taxon>Propionibacteriales</taxon>
        <taxon>Nocardioidaceae</taxon>
        <taxon>Nocardioides</taxon>
    </lineage>
</organism>
<evidence type="ECO:0000313" key="3">
    <source>
        <dbReference type="EMBL" id="QIK75105.1"/>
    </source>
</evidence>
<keyword evidence="4" id="KW-1185">Reference proteome</keyword>
<sequence>MKQRFTLHRSAASAVVVLAASAGVAILAATPAFAAPTDNACYNSATTAIAPVTADFSATSPGSVAPGGTVTATNLGAAITMPGQVFVSGYNLGLLQDGGSVAGTIKAKIAASNTVEGQKDTNSVSASIGPIDISDPDGVRSTGDETAPPITFNVSFADMSFTAANSGTVTLREAAVPIANAGGGGGLSIDANLGFVVQFRCSPGTVDTATNTATWGVGAPISSTQIVVPPAAPVAADDSASVGANQAASINVVANDTDVNNDLAPGTVDIVSGPSAGTAVANPDGTVTYTNTAAAVSDSFTYTVADAGGLVSDPATVNISILGNTCDATSGGCGLDQIIEVQVNGAAMTMEQAGSLITLPPVTLNGQSLKTQGALNGLTVVNARGTDAGWTLTGQMTSDFSDGTGDGVCPVNDKTKWDNHCIPGGNVGWGPSAAVSHIQIPGDVATVNAGAPAIPGTTGAPGTWDGLATTHTLCSSPDTRSGGTFDCGGAIGLGIPASAAKGLYQATLTLTLV</sequence>
<keyword evidence="2" id="KW-0732">Signal</keyword>
<dbReference type="AlphaFoldDB" id="A0A6G7YE78"/>
<gene>
    <name evidence="3" type="ORF">G7071_06345</name>
</gene>
<evidence type="ECO:0008006" key="5">
    <source>
        <dbReference type="Google" id="ProtNLM"/>
    </source>
</evidence>
<feature type="region of interest" description="Disordered" evidence="1">
    <location>
        <begin position="120"/>
        <end position="143"/>
    </location>
</feature>
<feature type="signal peptide" evidence="2">
    <location>
        <begin position="1"/>
        <end position="34"/>
    </location>
</feature>
<accession>A0A6G7YE78</accession>
<dbReference type="Gene3D" id="2.60.40.3440">
    <property type="match status" value="1"/>
</dbReference>